<dbReference type="Proteomes" id="UP000001349">
    <property type="component" value="Chromosome"/>
</dbReference>
<dbReference type="KEGG" id="cce:Ccel_1842"/>
<protein>
    <submittedName>
        <fullName evidence="1">Uncharacterized protein</fullName>
    </submittedName>
</protein>
<sequence length="125" mass="14740">MNNRLEKYNMKIVEKAVKGFNCKTVMVNDVWAYGVKNIAFEYIPINDSIPKEIRDGSEENVIKINIDFKDGSISTSFCPEREVCEVLFETDELLIFRIRDIDDYIKQEELTLEFIKMEYESYMNA</sequence>
<evidence type="ECO:0000313" key="1">
    <source>
        <dbReference type="EMBL" id="ACL76190.1"/>
    </source>
</evidence>
<dbReference type="EMBL" id="CP001348">
    <property type="protein sequence ID" value="ACL76190.1"/>
    <property type="molecule type" value="Genomic_DNA"/>
</dbReference>
<proteinExistence type="predicted"/>
<gene>
    <name evidence="1" type="ordered locus">Ccel_1842</name>
</gene>
<dbReference type="RefSeq" id="WP_015925296.1">
    <property type="nucleotide sequence ID" value="NC_011898.1"/>
</dbReference>
<name>B8I347_RUMCH</name>
<dbReference type="OrthoDB" id="9827245at2"/>
<dbReference type="eggNOG" id="ENOG5032M32">
    <property type="taxonomic scope" value="Bacteria"/>
</dbReference>
<organism evidence="1 2">
    <name type="scientific">Ruminiclostridium cellulolyticum (strain ATCC 35319 / DSM 5812 / JCM 6584 / H10)</name>
    <name type="common">Clostridium cellulolyticum</name>
    <dbReference type="NCBI Taxonomy" id="394503"/>
    <lineage>
        <taxon>Bacteria</taxon>
        <taxon>Bacillati</taxon>
        <taxon>Bacillota</taxon>
        <taxon>Clostridia</taxon>
        <taxon>Eubacteriales</taxon>
        <taxon>Oscillospiraceae</taxon>
        <taxon>Ruminiclostridium</taxon>
    </lineage>
</organism>
<keyword evidence="2" id="KW-1185">Reference proteome</keyword>
<dbReference type="STRING" id="394503.Ccel_1842"/>
<dbReference type="HOGENOM" id="CLU_1988811_0_0_9"/>
<accession>B8I347</accession>
<evidence type="ECO:0000313" key="2">
    <source>
        <dbReference type="Proteomes" id="UP000001349"/>
    </source>
</evidence>
<dbReference type="AlphaFoldDB" id="B8I347"/>
<reference evidence="1 2" key="1">
    <citation type="submission" date="2009-01" db="EMBL/GenBank/DDBJ databases">
        <title>Complete sequence of Clostridium cellulolyticum H10.</title>
        <authorList>
            <consortium name="US DOE Joint Genome Institute"/>
            <person name="Lucas S."/>
            <person name="Copeland A."/>
            <person name="Lapidus A."/>
            <person name="Glavina del Rio T."/>
            <person name="Dalin E."/>
            <person name="Tice H."/>
            <person name="Bruce D."/>
            <person name="Goodwin L."/>
            <person name="Pitluck S."/>
            <person name="Chertkov O."/>
            <person name="Saunders E."/>
            <person name="Brettin T."/>
            <person name="Detter J.C."/>
            <person name="Han C."/>
            <person name="Larimer F."/>
            <person name="Land M."/>
            <person name="Hauser L."/>
            <person name="Kyrpides N."/>
            <person name="Ivanova N."/>
            <person name="Zhou J."/>
            <person name="Richardson P."/>
        </authorList>
    </citation>
    <scope>NUCLEOTIDE SEQUENCE [LARGE SCALE GENOMIC DNA]</scope>
    <source>
        <strain evidence="2">ATCC 35319 / DSM 5812 / JCM 6584 / H10</strain>
    </source>
</reference>